<reference evidence="2 3" key="1">
    <citation type="journal article" date="2018" name="Nat. Ecol. Evol.">
        <title>Pezizomycetes genomes reveal the molecular basis of ectomycorrhizal truffle lifestyle.</title>
        <authorList>
            <person name="Murat C."/>
            <person name="Payen T."/>
            <person name="Noel B."/>
            <person name="Kuo A."/>
            <person name="Morin E."/>
            <person name="Chen J."/>
            <person name="Kohler A."/>
            <person name="Krizsan K."/>
            <person name="Balestrini R."/>
            <person name="Da Silva C."/>
            <person name="Montanini B."/>
            <person name="Hainaut M."/>
            <person name="Levati E."/>
            <person name="Barry K.W."/>
            <person name="Belfiori B."/>
            <person name="Cichocki N."/>
            <person name="Clum A."/>
            <person name="Dockter R.B."/>
            <person name="Fauchery L."/>
            <person name="Guy J."/>
            <person name="Iotti M."/>
            <person name="Le Tacon F."/>
            <person name="Lindquist E.A."/>
            <person name="Lipzen A."/>
            <person name="Malagnac F."/>
            <person name="Mello A."/>
            <person name="Molinier V."/>
            <person name="Miyauchi S."/>
            <person name="Poulain J."/>
            <person name="Riccioni C."/>
            <person name="Rubini A."/>
            <person name="Sitrit Y."/>
            <person name="Splivallo R."/>
            <person name="Traeger S."/>
            <person name="Wang M."/>
            <person name="Zifcakova L."/>
            <person name="Wipf D."/>
            <person name="Zambonelli A."/>
            <person name="Paolocci F."/>
            <person name="Nowrousian M."/>
            <person name="Ottonello S."/>
            <person name="Baldrian P."/>
            <person name="Spatafora J.W."/>
            <person name="Henrissat B."/>
            <person name="Nagy L.G."/>
            <person name="Aury J.M."/>
            <person name="Wincker P."/>
            <person name="Grigoriev I.V."/>
            <person name="Bonfante P."/>
            <person name="Martin F.M."/>
        </authorList>
    </citation>
    <scope>NUCLEOTIDE SEQUENCE [LARGE SCALE GENOMIC DNA]</scope>
    <source>
        <strain evidence="2 3">CCBAS932</strain>
    </source>
</reference>
<dbReference type="AlphaFoldDB" id="A0A3N4KAT3"/>
<accession>A0A3N4KAT3</accession>
<sequence length="211" mass="23393">MTLAAADLLTLATHALSHTTSPMQLTLRSTDERQCARQQLAVIVQAAAHPEATIAQGGGAAAGRRDTEGGFKEGPDGLTTETDGTILETQWKRVETEGKKAETETVGRKDLAGSAREKQTVFLKKEEKRPKVDKERMKLEAEKHNKEAKKQAQAQERKWLDYQPTLNADIDRRDVEFGHRMSSIEKAIEKRKNRKKQHGSRAGSGPNSDIP</sequence>
<keyword evidence="3" id="KW-1185">Reference proteome</keyword>
<evidence type="ECO:0000313" key="2">
    <source>
        <dbReference type="EMBL" id="RPB06548.1"/>
    </source>
</evidence>
<dbReference type="InParanoid" id="A0A3N4KAT3"/>
<gene>
    <name evidence="2" type="ORF">P167DRAFT_550448</name>
</gene>
<feature type="region of interest" description="Disordered" evidence="1">
    <location>
        <begin position="55"/>
        <end position="82"/>
    </location>
</feature>
<evidence type="ECO:0000313" key="3">
    <source>
        <dbReference type="Proteomes" id="UP000277580"/>
    </source>
</evidence>
<protein>
    <submittedName>
        <fullName evidence="2">Uncharacterized protein</fullName>
    </submittedName>
</protein>
<name>A0A3N4KAT3_9PEZI</name>
<evidence type="ECO:0000256" key="1">
    <source>
        <dbReference type="SAM" id="MobiDB-lite"/>
    </source>
</evidence>
<feature type="region of interest" description="Disordered" evidence="1">
    <location>
        <begin position="96"/>
        <end position="163"/>
    </location>
</feature>
<dbReference type="Proteomes" id="UP000277580">
    <property type="component" value="Unassembled WGS sequence"/>
</dbReference>
<feature type="region of interest" description="Disordered" evidence="1">
    <location>
        <begin position="181"/>
        <end position="211"/>
    </location>
</feature>
<proteinExistence type="predicted"/>
<feature type="compositionally biased region" description="Basic and acidic residues" evidence="1">
    <location>
        <begin position="181"/>
        <end position="190"/>
    </location>
</feature>
<feature type="compositionally biased region" description="Basic and acidic residues" evidence="1">
    <location>
        <begin position="96"/>
        <end position="160"/>
    </location>
</feature>
<dbReference type="EMBL" id="ML119286">
    <property type="protein sequence ID" value="RPB06548.1"/>
    <property type="molecule type" value="Genomic_DNA"/>
</dbReference>
<feature type="compositionally biased region" description="Basic and acidic residues" evidence="1">
    <location>
        <begin position="63"/>
        <end position="75"/>
    </location>
</feature>
<organism evidence="2 3">
    <name type="scientific">Morchella conica CCBAS932</name>
    <dbReference type="NCBI Taxonomy" id="1392247"/>
    <lineage>
        <taxon>Eukaryota</taxon>
        <taxon>Fungi</taxon>
        <taxon>Dikarya</taxon>
        <taxon>Ascomycota</taxon>
        <taxon>Pezizomycotina</taxon>
        <taxon>Pezizomycetes</taxon>
        <taxon>Pezizales</taxon>
        <taxon>Morchellaceae</taxon>
        <taxon>Morchella</taxon>
    </lineage>
</organism>